<evidence type="ECO:0000313" key="7">
    <source>
        <dbReference type="Proteomes" id="UP000182063"/>
    </source>
</evidence>
<dbReference type="PIRSF" id="PIRSF000857">
    <property type="entry name" value="PAPS_reductase"/>
    <property type="match status" value="1"/>
</dbReference>
<dbReference type="GO" id="GO:0043866">
    <property type="term" value="F:adenylyl-sulfate reductase (thioredoxin) activity"/>
    <property type="evidence" value="ECO:0007669"/>
    <property type="project" value="UniProtKB-EC"/>
</dbReference>
<sequence>MADAARRIDTIDVQPVFTQADADALNARYEGVSAPAMLSDLLRGELAGRVSVVSSFGTESAVLLHMVAAADPAAPVIFVDTLKMFPETLAYRDDLAARLGLQKLRIIQPRPEVIANKDETGLRWSYDPDGCCEIRKVEPLARALRGVDAWISGRKGFQSSTRAGLPRFEIEDGRLKINPLADWDKSRLDAYFAEHDLPRHPLEAEGYLSIGCAPCTSVVKPGEDPRAGRWRGWDKVECGIHGSGGDESELPVF</sequence>
<dbReference type="SUPFAM" id="SSF52402">
    <property type="entry name" value="Adenine nucleotide alpha hydrolases-like"/>
    <property type="match status" value="1"/>
</dbReference>
<dbReference type="KEGG" id="sphj:BSL82_09075"/>
<dbReference type="GO" id="GO:0051539">
    <property type="term" value="F:4 iron, 4 sulfur cluster binding"/>
    <property type="evidence" value="ECO:0007669"/>
    <property type="project" value="UniProtKB-UniRule"/>
</dbReference>
<proteinExistence type="inferred from homology"/>
<keyword evidence="7" id="KW-1185">Reference proteome</keyword>
<comment type="pathway">
    <text evidence="3 4">Sulfur metabolism; hydrogen sulfide biosynthesis; sulfite from sulfate.</text>
</comment>
<feature type="binding site" evidence="4">
    <location>
        <position position="131"/>
    </location>
    <ligand>
        <name>[4Fe-4S] cluster</name>
        <dbReference type="ChEBI" id="CHEBI:49883"/>
    </ligand>
</feature>
<evidence type="ECO:0000256" key="3">
    <source>
        <dbReference type="ARBA" id="ARBA00024327"/>
    </source>
</evidence>
<comment type="subcellular location">
    <subcellularLocation>
        <location evidence="4">Cytoplasm</location>
    </subcellularLocation>
</comment>
<evidence type="ECO:0000256" key="1">
    <source>
        <dbReference type="ARBA" id="ARBA00009732"/>
    </source>
</evidence>
<name>A0A1L3ZUY6_9SPHN</name>
<feature type="binding site" evidence="4">
    <location>
        <position position="212"/>
    </location>
    <ligand>
        <name>[4Fe-4S] cluster</name>
        <dbReference type="ChEBI" id="CHEBI:49883"/>
    </ligand>
</feature>
<dbReference type="Gene3D" id="3.40.50.620">
    <property type="entry name" value="HUPs"/>
    <property type="match status" value="1"/>
</dbReference>
<reference evidence="7" key="1">
    <citation type="submission" date="2016-11" db="EMBL/GenBank/DDBJ databases">
        <title>Complete Genome Sequence of alachlor-degrading Sphingomonas sp. strain JJ-A5.</title>
        <authorList>
            <person name="Lee H."/>
            <person name="Ka J.-O."/>
        </authorList>
    </citation>
    <scope>NUCLEOTIDE SEQUENCE [LARGE SCALE GENOMIC DNA]</scope>
    <source>
        <strain evidence="7">JJ-A5</strain>
    </source>
</reference>
<dbReference type="GO" id="GO:0070814">
    <property type="term" value="P:hydrogen sulfide biosynthetic process"/>
    <property type="evidence" value="ECO:0007669"/>
    <property type="project" value="UniProtKB-UniRule"/>
</dbReference>
<keyword evidence="4" id="KW-0408">Iron</keyword>
<protein>
    <recommendedName>
        <fullName evidence="4">Adenosine 5'-phosphosulfate reductase</fullName>
        <shortName evidence="4">APS reductase</shortName>
        <ecNumber evidence="4">1.8.4.10</ecNumber>
    </recommendedName>
    <alternativeName>
        <fullName evidence="4">5'-adenylylsulfate reductase</fullName>
    </alternativeName>
    <alternativeName>
        <fullName evidence="4">Thioredoxin-dependent 5'-adenylylsulfate reductase</fullName>
    </alternativeName>
</protein>
<dbReference type="InterPro" id="IPR014729">
    <property type="entry name" value="Rossmann-like_a/b/a_fold"/>
</dbReference>
<dbReference type="PANTHER" id="PTHR46509">
    <property type="entry name" value="PHOSPHOADENOSINE PHOSPHOSULFATE REDUCTASE"/>
    <property type="match status" value="1"/>
</dbReference>
<dbReference type="AlphaFoldDB" id="A0A1L3ZUY6"/>
<keyword evidence="4" id="KW-0479">Metal-binding</keyword>
<dbReference type="Pfam" id="PF01507">
    <property type="entry name" value="PAPS_reduct"/>
    <property type="match status" value="1"/>
</dbReference>
<comment type="cofactor">
    <cofactor evidence="4">
        <name>[4Fe-4S] cluster</name>
        <dbReference type="ChEBI" id="CHEBI:49883"/>
    </cofactor>
    <text evidence="4">Binds 1 [4Fe-4S] cluster per subunit.</text>
</comment>
<feature type="active site" description="Nucleophile; cysteine thiosulfonate intermediate" evidence="4">
    <location>
        <position position="238"/>
    </location>
</feature>
<organism evidence="6 7">
    <name type="scientific">Tardibacter chloracetimidivorans</name>
    <dbReference type="NCBI Taxonomy" id="1921510"/>
    <lineage>
        <taxon>Bacteria</taxon>
        <taxon>Pseudomonadati</taxon>
        <taxon>Pseudomonadota</taxon>
        <taxon>Alphaproteobacteria</taxon>
        <taxon>Sphingomonadales</taxon>
        <taxon>Sphingomonadaceae</taxon>
        <taxon>Tardibacter</taxon>
    </lineage>
</organism>
<dbReference type="Proteomes" id="UP000182063">
    <property type="component" value="Chromosome"/>
</dbReference>
<comment type="similarity">
    <text evidence="1 4">Belongs to the PAPS reductase family. CysH subfamily.</text>
</comment>
<evidence type="ECO:0000259" key="5">
    <source>
        <dbReference type="Pfam" id="PF01507"/>
    </source>
</evidence>
<accession>A0A1L3ZUY6</accession>
<evidence type="ECO:0000256" key="4">
    <source>
        <dbReference type="HAMAP-Rule" id="MF_00063"/>
    </source>
</evidence>
<feature type="domain" description="Phosphoadenosine phosphosulphate reductase" evidence="5">
    <location>
        <begin position="50"/>
        <end position="217"/>
    </location>
</feature>
<dbReference type="NCBIfam" id="TIGR00434">
    <property type="entry name" value="cysH"/>
    <property type="match status" value="1"/>
</dbReference>
<dbReference type="GO" id="GO:0004604">
    <property type="term" value="F:phosphoadenylyl-sulfate reductase (thioredoxin) activity"/>
    <property type="evidence" value="ECO:0007669"/>
    <property type="project" value="UniProtKB-UniRule"/>
</dbReference>
<dbReference type="NCBIfam" id="NF002537">
    <property type="entry name" value="PRK02090.1"/>
    <property type="match status" value="1"/>
</dbReference>
<dbReference type="RefSeq" id="WP_072597007.1">
    <property type="nucleotide sequence ID" value="NZ_CP018221.1"/>
</dbReference>
<dbReference type="GO" id="GO:0019379">
    <property type="term" value="P:sulfate assimilation, phosphoadenylyl sulfate reduction by phosphoadenylyl-sulfate reductase (thioredoxin)"/>
    <property type="evidence" value="ECO:0007669"/>
    <property type="project" value="UniProtKB-UniRule"/>
</dbReference>
<dbReference type="InterPro" id="IPR004511">
    <property type="entry name" value="PAPS/APS_Rdtase"/>
</dbReference>
<dbReference type="InterPro" id="IPR002500">
    <property type="entry name" value="PAPS_reduct_dom"/>
</dbReference>
<comment type="catalytic activity">
    <reaction evidence="4">
        <text>[thioredoxin]-disulfide + sulfite + AMP + 2 H(+) = adenosine 5'-phosphosulfate + [thioredoxin]-dithiol</text>
        <dbReference type="Rhea" id="RHEA:21976"/>
        <dbReference type="Rhea" id="RHEA-COMP:10698"/>
        <dbReference type="Rhea" id="RHEA-COMP:10700"/>
        <dbReference type="ChEBI" id="CHEBI:15378"/>
        <dbReference type="ChEBI" id="CHEBI:17359"/>
        <dbReference type="ChEBI" id="CHEBI:29950"/>
        <dbReference type="ChEBI" id="CHEBI:50058"/>
        <dbReference type="ChEBI" id="CHEBI:58243"/>
        <dbReference type="ChEBI" id="CHEBI:456215"/>
        <dbReference type="EC" id="1.8.4.10"/>
    </reaction>
</comment>
<dbReference type="EC" id="1.8.4.10" evidence="4"/>
<dbReference type="GO" id="GO:0046872">
    <property type="term" value="F:metal ion binding"/>
    <property type="evidence" value="ECO:0007669"/>
    <property type="project" value="UniProtKB-KW"/>
</dbReference>
<dbReference type="HAMAP" id="MF_00063">
    <property type="entry name" value="CysH"/>
    <property type="match status" value="1"/>
</dbReference>
<dbReference type="GO" id="GO:0005737">
    <property type="term" value="C:cytoplasm"/>
    <property type="evidence" value="ECO:0007669"/>
    <property type="project" value="UniProtKB-SubCell"/>
</dbReference>
<dbReference type="PANTHER" id="PTHR46509:SF1">
    <property type="entry name" value="PHOSPHOADENOSINE PHOSPHOSULFATE REDUCTASE"/>
    <property type="match status" value="1"/>
</dbReference>
<dbReference type="OrthoDB" id="9794018at2"/>
<feature type="binding site" evidence="4">
    <location>
        <position position="215"/>
    </location>
    <ligand>
        <name>[4Fe-4S] cluster</name>
        <dbReference type="ChEBI" id="CHEBI:49883"/>
    </ligand>
</feature>
<gene>
    <name evidence="4" type="primary">cysH</name>
    <name evidence="6" type="ORF">BSL82_09075</name>
</gene>
<evidence type="ECO:0000313" key="6">
    <source>
        <dbReference type="EMBL" id="API59443.1"/>
    </source>
</evidence>
<dbReference type="STRING" id="1921510.BSL82_09075"/>
<keyword evidence="4" id="KW-0411">Iron-sulfur</keyword>
<evidence type="ECO:0000256" key="2">
    <source>
        <dbReference type="ARBA" id="ARBA00023002"/>
    </source>
</evidence>
<comment type="function">
    <text evidence="4">Catalyzes the formation of sulfite from adenosine 5'-phosphosulfate (APS) using thioredoxin as an electron donor.</text>
</comment>
<dbReference type="EMBL" id="CP018221">
    <property type="protein sequence ID" value="API59443.1"/>
    <property type="molecule type" value="Genomic_DNA"/>
</dbReference>
<keyword evidence="2 4" id="KW-0560">Oxidoreductase</keyword>
<feature type="binding site" evidence="4">
    <location>
        <position position="132"/>
    </location>
    <ligand>
        <name>[4Fe-4S] cluster</name>
        <dbReference type="ChEBI" id="CHEBI:49883"/>
    </ligand>
</feature>
<keyword evidence="4" id="KW-0963">Cytoplasm</keyword>